<dbReference type="Gene3D" id="2.30.40.10">
    <property type="entry name" value="Urease, subunit C, domain 1"/>
    <property type="match status" value="1"/>
</dbReference>
<evidence type="ECO:0000256" key="3">
    <source>
        <dbReference type="ARBA" id="ARBA00022723"/>
    </source>
</evidence>
<dbReference type="STRING" id="1123380.SAMN02745199_0672"/>
<dbReference type="InterPro" id="IPR011059">
    <property type="entry name" value="Metal-dep_hydrolase_composite"/>
</dbReference>
<dbReference type="GO" id="GO:0046872">
    <property type="term" value="F:metal ion binding"/>
    <property type="evidence" value="ECO:0007669"/>
    <property type="project" value="UniProtKB-KW"/>
</dbReference>
<evidence type="ECO:0000313" key="10">
    <source>
        <dbReference type="EMBL" id="SHH30830.1"/>
    </source>
</evidence>
<sequence>MIKIHAQHLLTPTGNAPKRGSEMKKIYEDFDVDIFLENGKVVDIKKHSTTDHVTLEAKLVTPAFVDAHTHIPFIGKRTKEFLLRNKGKTYSEILKQGGGIYNTVNHVKKASISELVKENLKTLNLFKRFGVAYIEGKSGYGLDISTEIKQLKVIKYLNEISNVKVAPTFLGLHAIPKDMPKKTYIEKIKENLDYIKKYTNTIDVFCDKGVFLPDDIKELFNFAKIKGFKLRFHADEIENVGATKLAVNLGAISADHLLKIGDEEIHLLSTSSTIATLMPGTSFYLGEIYAPARKLIDKGAAIALGSDYNPGSCPIFNPSFIMHLALRYLKMEPEEILTAYTLNSSYVLGIENGAIQPGKYCDIALWNTEDFVDIPYMFHHNFLTAIVINGKVTFYENI</sequence>
<dbReference type="NCBIfam" id="TIGR01224">
    <property type="entry name" value="hutI"/>
    <property type="match status" value="1"/>
</dbReference>
<dbReference type="SUPFAM" id="SSF51338">
    <property type="entry name" value="Composite domain of metallo-dependent hydrolases"/>
    <property type="match status" value="1"/>
</dbReference>
<dbReference type="SUPFAM" id="SSF51556">
    <property type="entry name" value="Metallo-dependent hydrolases"/>
    <property type="match status" value="1"/>
</dbReference>
<dbReference type="EC" id="3.5.2.7" evidence="2 8"/>
<organism evidence="10 11">
    <name type="scientific">Thermosipho atlanticus DSM 15807</name>
    <dbReference type="NCBI Taxonomy" id="1123380"/>
    <lineage>
        <taxon>Bacteria</taxon>
        <taxon>Thermotogati</taxon>
        <taxon>Thermotogota</taxon>
        <taxon>Thermotogae</taxon>
        <taxon>Thermotogales</taxon>
        <taxon>Fervidobacteriaceae</taxon>
        <taxon>Thermosipho</taxon>
    </lineage>
</organism>
<evidence type="ECO:0000259" key="9">
    <source>
        <dbReference type="Pfam" id="PF01979"/>
    </source>
</evidence>
<keyword evidence="5" id="KW-0369">Histidine metabolism</keyword>
<dbReference type="PANTHER" id="PTHR42752:SF1">
    <property type="entry name" value="IMIDAZOLONEPROPIONASE-RELATED"/>
    <property type="match status" value="1"/>
</dbReference>
<dbReference type="PANTHER" id="PTHR42752">
    <property type="entry name" value="IMIDAZOLONEPROPIONASE"/>
    <property type="match status" value="1"/>
</dbReference>
<evidence type="ECO:0000256" key="1">
    <source>
        <dbReference type="ARBA" id="ARBA00005023"/>
    </source>
</evidence>
<dbReference type="AlphaFoldDB" id="A0A1M5RXB7"/>
<keyword evidence="11" id="KW-1185">Reference proteome</keyword>
<dbReference type="GO" id="GO:0050480">
    <property type="term" value="F:imidazolonepropionase activity"/>
    <property type="evidence" value="ECO:0007669"/>
    <property type="project" value="UniProtKB-UniRule"/>
</dbReference>
<dbReference type="OrthoDB" id="9776455at2"/>
<evidence type="ECO:0000256" key="2">
    <source>
        <dbReference type="ARBA" id="ARBA00012864"/>
    </source>
</evidence>
<keyword evidence="4" id="KW-0378">Hydrolase</keyword>
<name>A0A1M5RXB7_9BACT</name>
<dbReference type="GO" id="GO:0019556">
    <property type="term" value="P:L-histidine catabolic process to glutamate and formamide"/>
    <property type="evidence" value="ECO:0007669"/>
    <property type="project" value="UniProtKB-UniRule"/>
</dbReference>
<keyword evidence="7" id="KW-0408">Iron</keyword>
<accession>A0A1M5RXB7</accession>
<evidence type="ECO:0000256" key="8">
    <source>
        <dbReference type="NCBIfam" id="TIGR01224"/>
    </source>
</evidence>
<evidence type="ECO:0000256" key="4">
    <source>
        <dbReference type="ARBA" id="ARBA00022801"/>
    </source>
</evidence>
<dbReference type="EMBL" id="FQXN01000002">
    <property type="protein sequence ID" value="SHH30830.1"/>
    <property type="molecule type" value="Genomic_DNA"/>
</dbReference>
<gene>
    <name evidence="10" type="ORF">SAMN02745199_0672</name>
</gene>
<evidence type="ECO:0000256" key="5">
    <source>
        <dbReference type="ARBA" id="ARBA00022808"/>
    </source>
</evidence>
<keyword evidence="6" id="KW-0862">Zinc</keyword>
<keyword evidence="3" id="KW-0479">Metal-binding</keyword>
<dbReference type="Proteomes" id="UP000242592">
    <property type="component" value="Unassembled WGS sequence"/>
</dbReference>
<evidence type="ECO:0000256" key="6">
    <source>
        <dbReference type="ARBA" id="ARBA00022833"/>
    </source>
</evidence>
<proteinExistence type="predicted"/>
<dbReference type="InterPro" id="IPR032466">
    <property type="entry name" value="Metal_Hydrolase"/>
</dbReference>
<dbReference type="GO" id="GO:0005737">
    <property type="term" value="C:cytoplasm"/>
    <property type="evidence" value="ECO:0007669"/>
    <property type="project" value="UniProtKB-UniRule"/>
</dbReference>
<dbReference type="Pfam" id="PF01979">
    <property type="entry name" value="Amidohydro_1"/>
    <property type="match status" value="1"/>
</dbReference>
<feature type="domain" description="Amidohydrolase-related" evidence="9">
    <location>
        <begin position="59"/>
        <end position="391"/>
    </location>
</feature>
<dbReference type="InterPro" id="IPR006680">
    <property type="entry name" value="Amidohydro-rel"/>
</dbReference>
<protein>
    <recommendedName>
        <fullName evidence="2 8">Imidazolonepropionase</fullName>
        <ecNumber evidence="2 8">3.5.2.7</ecNumber>
    </recommendedName>
</protein>
<evidence type="ECO:0000313" key="11">
    <source>
        <dbReference type="Proteomes" id="UP000242592"/>
    </source>
</evidence>
<evidence type="ECO:0000256" key="7">
    <source>
        <dbReference type="ARBA" id="ARBA00023004"/>
    </source>
</evidence>
<dbReference type="InterPro" id="IPR005920">
    <property type="entry name" value="HutI"/>
</dbReference>
<dbReference type="Gene3D" id="3.20.20.140">
    <property type="entry name" value="Metal-dependent hydrolases"/>
    <property type="match status" value="1"/>
</dbReference>
<reference evidence="11" key="1">
    <citation type="submission" date="2016-11" db="EMBL/GenBank/DDBJ databases">
        <authorList>
            <person name="Varghese N."/>
            <person name="Submissions S."/>
        </authorList>
    </citation>
    <scope>NUCLEOTIDE SEQUENCE [LARGE SCALE GENOMIC DNA]</scope>
    <source>
        <strain evidence="11">DSM 15807</strain>
    </source>
</reference>
<comment type="pathway">
    <text evidence="1">Amino-acid degradation.</text>
</comment>
<dbReference type="RefSeq" id="WP_073072188.1">
    <property type="nucleotide sequence ID" value="NZ_FQXN01000002.1"/>
</dbReference>